<dbReference type="GO" id="GO:0016342">
    <property type="term" value="C:catenin complex"/>
    <property type="evidence" value="ECO:0007669"/>
    <property type="project" value="TreeGrafter"/>
</dbReference>
<reference evidence="18 19" key="1">
    <citation type="submission" date="2025-04" db="UniProtKB">
        <authorList>
            <consortium name="RefSeq"/>
        </authorList>
    </citation>
    <scope>IDENTIFICATION</scope>
</reference>
<feature type="domain" description="Cadherin" evidence="16">
    <location>
        <begin position="2574"/>
        <end position="2685"/>
    </location>
</feature>
<dbReference type="SUPFAM" id="SSF49313">
    <property type="entry name" value="Cadherin-like"/>
    <property type="match status" value="27"/>
</dbReference>
<feature type="compositionally biased region" description="Polar residues" evidence="13">
    <location>
        <begin position="3378"/>
        <end position="3397"/>
    </location>
</feature>
<keyword evidence="6 12" id="KW-0106">Calcium</keyword>
<feature type="domain" description="Cadherin" evidence="16">
    <location>
        <begin position="135"/>
        <end position="245"/>
    </location>
</feature>
<dbReference type="InterPro" id="IPR027397">
    <property type="entry name" value="Catenin-bd_sf"/>
</dbReference>
<dbReference type="GO" id="GO:0007156">
    <property type="term" value="P:homophilic cell adhesion via plasma membrane adhesion molecules"/>
    <property type="evidence" value="ECO:0007669"/>
    <property type="project" value="InterPro"/>
</dbReference>
<feature type="domain" description="Cadherin" evidence="16">
    <location>
        <begin position="975"/>
        <end position="1079"/>
    </location>
</feature>
<feature type="region of interest" description="Disordered" evidence="13">
    <location>
        <begin position="2952"/>
        <end position="2973"/>
    </location>
</feature>
<keyword evidence="10" id="KW-1015">Disulfide bond</keyword>
<dbReference type="FunFam" id="2.60.40.60:FF:000116">
    <property type="entry name" value="Dachsous cadherin-related 2"/>
    <property type="match status" value="1"/>
</dbReference>
<feature type="domain" description="Cadherin" evidence="16">
    <location>
        <begin position="2044"/>
        <end position="2148"/>
    </location>
</feature>
<keyword evidence="8 14" id="KW-1133">Transmembrane helix</keyword>
<feature type="domain" description="Cadherin" evidence="16">
    <location>
        <begin position="1512"/>
        <end position="1620"/>
    </location>
</feature>
<feature type="domain" description="Cadherin" evidence="16">
    <location>
        <begin position="870"/>
        <end position="974"/>
    </location>
</feature>
<feature type="domain" description="Cadherin" evidence="16">
    <location>
        <begin position="1621"/>
        <end position="1725"/>
    </location>
</feature>
<evidence type="ECO:0000256" key="15">
    <source>
        <dbReference type="SAM" id="SignalP"/>
    </source>
</evidence>
<dbReference type="FunFam" id="2.60.40.60:FF:000039">
    <property type="entry name" value="FAT atypical cadherin 3"/>
    <property type="match status" value="1"/>
</dbReference>
<organism evidence="17 21">
    <name type="scientific">Biomphalaria glabrata</name>
    <name type="common">Bloodfluke planorb</name>
    <name type="synonym">Freshwater snail</name>
    <dbReference type="NCBI Taxonomy" id="6526"/>
    <lineage>
        <taxon>Eukaryota</taxon>
        <taxon>Metazoa</taxon>
        <taxon>Spiralia</taxon>
        <taxon>Lophotrochozoa</taxon>
        <taxon>Mollusca</taxon>
        <taxon>Gastropoda</taxon>
        <taxon>Heterobranchia</taxon>
        <taxon>Euthyneura</taxon>
        <taxon>Panpulmonata</taxon>
        <taxon>Hygrophila</taxon>
        <taxon>Lymnaeoidea</taxon>
        <taxon>Planorbidae</taxon>
        <taxon>Biomphalaria</taxon>
    </lineage>
</organism>
<keyword evidence="3 14" id="KW-0812">Transmembrane</keyword>
<proteinExistence type="predicted"/>
<keyword evidence="2" id="KW-0245">EGF-like domain</keyword>
<dbReference type="PANTHER" id="PTHR24027:SF438">
    <property type="entry name" value="CADHERIN 23"/>
    <property type="match status" value="1"/>
</dbReference>
<sequence>MFQIVRKIWRIFLYHIWLLKFLLLLLPFSGGQSDTVQYSLTLKVVENSPVGTLVGEVIGQGFGPPYSKWLPPTDNKTVNSFNVILATGRVTTKDSLDREDREFYTIILSTLNLSNALVIVTIQVLDLNDNAPVFSNPYYNISISESAPAGHKIALGSVRDEDLGENTTQIVEIVSGNQDGDFTIQVRNSSNIDKIIDLVVSPTKLDFERTKFYHLVIRATDGRGRSSEMNIYINILDQNDNEPIFNISKYSVKINESIAVGTSIVQVFATDLDSGDNGRISYSIDHKTDPEEYFVINSTTGWVRVNRPLDYETQQKFSLTLEASDHGSPPQMGTAALEIFVDNINEQPANISIEFLDQFKNGIVLEDTSVGTKIATVRIDDPDIGANAKVSIKLYPSSSSFSLRDQDLYLETPLDRETQAVYWLSVQVTDTGNPPLSAVKEFVVNIGDVNDNSPKFIKSVYQAEVDETAEIGLEVITVLATDDDAGLNARISYAIQDSSQNMGWFTVDSNTGKVYTRATLDCDLNAHPVLVIVAKDGGDPPRMASAQVNITVKDVNDKEPEFEFSFYSITITENRRTGDCFLTVSASDLECGKNSPVTYRMARMLAPLSEFRVDPIKGDICVQGTLDYETATSYQFQVEAVDADNLTTQAVIQVEISDVNDNHPKFEPKDYAINVMANANPGPLVTVQARDRDSGLFGTVTYSIVSGNDKGYFTINNNTGSIQLIKVLPNGLFTLIIRATDGGGLTSLDNAVVTVSVITGNVFPPIFTPTMFNFTVSEAASIGQKVGQVPASLSNPTSEIKYSIRFQTVDWFRLDTVTGELFSKASLDREVSPFVVLSIQAEAYFPPVFAVAQVNITILDINDNAPYFPSTTMLELEVREDEVVGSNLYVAQAFDKDLGNNGTVRYRLQDTADKPFSIDSISGKITLNRNLDYEAVQNYSIGIIAEDLGTPRALSANMTLTVRVKDVNDNAPQFDRALYLFSVSEDVPLGQNVNVVSATDKDSGNNKKISYSFVESRYSSVFGISPVSGQIWTREPLDRELHDYYEFTIKAVDHGSPQLSATALVKINVTDVNDNQPEFSRDEYRFSIAENLPPNSLVGQLTATDRDAGSNSLLDFYPSGLNNNFTVDPRKGEIRTKVSLDRELVSEHVIIFYVSDSGSPSLSSQTRVRIKVEDVNDNSPIFQRQGPFILNVSENRPKGTEVTTLVAIDSDEGDNGLVTYFFDQNQSEGVALNSFEIHPRSGKVTTKEVLDYETLTVYRLVVVARDNGRIFMETSQQVTVQVLDVNDQAPMFPSKAVTFDCVENVSLGTVVGRVKATDKDSGENGKVNYYLVGGNIFSALSVDRVSGNITTVAEIDYEVASTHILNIQALDSSAALPKSSNITVTIRIIDVNDNAPVFDQDPVIIRTIAENTPKNQVIHKFIATDRDSGVNGTVRFSIETYSGKDEGLGPYFDINPSTGEMYISGLIDYEAVKQISVMVKAQDSCPSPCKPLSSLMTTIIFVTDINDNAPVFESPSELTVSEEEVAGYVAVVVVAVDADSNIDNSGNNIVKYYIVSGNEDGKFLLDPDTGYLTIYDALDHEVQTGYLLNISAENLGLPKMVSYQQLNITVADANDNPPIFQKTVYHANISENANPLTSFFTVKATDADEGANGQLTYQIPTGIAGDKFSVDGRTGVVSTTLKLDREEMDSYILTVYVKDGAYPFHYSSCTVFVTVTDLNDNPPIFKNPPFQISIPENRDQSSVLTVVALDRDIGDNARITYEITGGNDGSFSIDPQYGHLSTQALDRETRALYNLTITARDHGASPISASTYVLVNVSDENDNSPAFDKSIYEASISEDISPGQVMLTVTATDPDAGLNGLVMYSLSNETDGFFEINSTSGEIYTSGTFDREKNASFSFIIMASDSGVSGPRNTTARVDVTITDVNDNAPNFTMVPFTANIRQDLQIGATVLVVTALDPDLDANGRVVYSLMSYAGSDNSLQYFQVDSTTGVVRTKTSLSPISGAQRLYVVATDSAIAPQAKLSSTGMVEITVGSPATNTLTFSSNEYHAAIDENSSAGTNVANVSASFGQGQASPGQISYRFASGNENQAFQLNSATGVITVFSPDKLDYEKVHRFRLTLTASSGNNIAYATVWVDLKDVNDNVPKFSQSKYVSAIWENNPPGVQTYVTQVFANDADSGKNGFIFFTIIGGNDDNVFKISLPQTGIVVTSEDAAPLDREVKPNGYRLTIEARDNGYPPKFTTCILIISIVDENDTPPYFPEIQDLYVPENRDVGYTVVMATANDVDLNPILVYDFMTDGNPDNTFSLDSSSGRLTLAKPLDHEKKSKYIVGIQVSDGVPDHTQSKWITINIDDINDNAPVFSKQSYEVALPEQTSINQSVLTVQATDADSGENAYIEYSMAPSPVSSFSINPQTGTIFTNRIITFTSGESIIQLVVVAKDKGSPVLSSMVAVHIEITDVNKYPPIFVEPLRYSANISELAVRGQVVLQVSAIDNDTNYRGDNINYTLIGSGTSFFYIRQRTGQIFYNGGIDYEQTKQYQLTAVATDRGIPAKNATIPVIIRVLDENDNPPLFLENSYSITLDENFTTQKVFMTVNATDADSGPNAEIKFSITSGNTEGIFFNPRGEGGLIIMQDMQLDYETQTHHRLIMRAMDCYNCSKSTVRLSAFVTVDIFVRDVNEFKPKFPVKFYLEEVHENATEGTFVFQANAYDGDGGEMGILTYSLMSEYDYRLFAIDPYTGDITTKVVFDYEAVKSPHLYNLTICATDRGSFYDMAEVTIRLLDVDEFPPHLNAEEYKFEVPGSAKAGDFIGQVSATDADGGEAGRLVYVFLETSQYFAIDSVSGNITVAVTLNSDPPKVATSRKKRAFTSDSESLVIQVSSGQPGSLRDVASCIITIDRLCAGCQAPESVQSSAGMDGGILAAIIVICVLFFVVAIIVILIVLYRRRQPRKQVPSYPSDSISDLQPPPHLPHDRSVFADVIRRPMNAHVQENLIASDVFDQSQNSASSGRGSAEAEEEDEEISRINSNNFLNSSQAFRQKAMPDSGIQHDDDTLSEPTAQTHQEYLANLGIDSSKIGKNKQAFITTSNHSNGVKHLGRSAESMHQFSDEGGGEGGVDTDLEKLTDMETDEEGRPQIMSFHEPDTHNVGSLSSVVNSEEVNSGSYNWDYLIDWGPQYQPLAHVFSEIAKLKDESITPKKQPIKTVPQRQINSLLKPHVRTVPPPIITNVPPMGVALLPSDDDHDLADPSHQTSTLPIIRNMSQSKQQSNNNNHPNHYHHNHLPHHNHGHLHHGQLGGLQQQQPQMVKTSHQAPASNNQFNAASYNQVFSPHNKLLSHPNTRSPHLTRHPQQHHSPRMGIHPHHHPPPPLHPPPPIPQPNQSTSGSRSQPTSGHASTMNISLCSLPRSPISYESSVTSAAMTPSLTPSLSPLATRSPSVSPVVSSGHTTPGKSSSRQNLIKQSSNSHSNSSNSEKEFTI</sequence>
<evidence type="ECO:0000259" key="16">
    <source>
        <dbReference type="PROSITE" id="PS50268"/>
    </source>
</evidence>
<protein>
    <submittedName>
        <fullName evidence="18 19">Protein dachsous-like</fullName>
    </submittedName>
</protein>
<feature type="region of interest" description="Disordered" evidence="13">
    <location>
        <begin position="3263"/>
        <end position="3311"/>
    </location>
</feature>
<dbReference type="InterPro" id="IPR002126">
    <property type="entry name" value="Cadherin-like_dom"/>
</dbReference>
<evidence type="ECO:0000256" key="14">
    <source>
        <dbReference type="SAM" id="Phobius"/>
    </source>
</evidence>
<feature type="chain" id="PRO_5044702983" evidence="15">
    <location>
        <begin position="34"/>
        <end position="3477"/>
    </location>
</feature>
<dbReference type="RefSeq" id="XP_055894953.1">
    <property type="nucleotide sequence ID" value="XM_056038978.1"/>
</dbReference>
<dbReference type="Pfam" id="PF00028">
    <property type="entry name" value="Cadherin"/>
    <property type="match status" value="25"/>
</dbReference>
<feature type="domain" description="Cadherin" evidence="16">
    <location>
        <begin position="364"/>
        <end position="456"/>
    </location>
</feature>
<dbReference type="FunFam" id="2.60.40.60:FF:000092">
    <property type="entry name" value="Protocadherin 8"/>
    <property type="match status" value="3"/>
</dbReference>
<evidence type="ECO:0000256" key="3">
    <source>
        <dbReference type="ARBA" id="ARBA00022692"/>
    </source>
</evidence>
<dbReference type="InterPro" id="IPR039808">
    <property type="entry name" value="Cadherin"/>
</dbReference>
<feature type="domain" description="Cadherin" evidence="16">
    <location>
        <begin position="2792"/>
        <end position="2909"/>
    </location>
</feature>
<feature type="compositionally biased region" description="Basic residues" evidence="13">
    <location>
        <begin position="3274"/>
        <end position="3291"/>
    </location>
</feature>
<feature type="domain" description="Cadherin" evidence="16">
    <location>
        <begin position="36"/>
        <end position="134"/>
    </location>
</feature>
<evidence type="ECO:0000256" key="6">
    <source>
        <dbReference type="ARBA" id="ARBA00022837"/>
    </source>
</evidence>
<feature type="region of interest" description="Disordered" evidence="13">
    <location>
        <begin position="3000"/>
        <end position="3030"/>
    </location>
</feature>
<accession>A0A9W3B699</accession>
<gene>
    <name evidence="18 19 20 21" type="primary">LOC106056647</name>
</gene>
<feature type="domain" description="Cadherin" evidence="16">
    <location>
        <begin position="667"/>
        <end position="767"/>
    </location>
</feature>
<evidence type="ECO:0000256" key="2">
    <source>
        <dbReference type="ARBA" id="ARBA00022536"/>
    </source>
</evidence>
<dbReference type="Proteomes" id="UP001165740">
    <property type="component" value="Chromosome 8"/>
</dbReference>
<evidence type="ECO:0000313" key="21">
    <source>
        <dbReference type="RefSeq" id="XP_055894956.1"/>
    </source>
</evidence>
<evidence type="ECO:0000256" key="1">
    <source>
        <dbReference type="ARBA" id="ARBA00004167"/>
    </source>
</evidence>
<evidence type="ECO:0000313" key="19">
    <source>
        <dbReference type="RefSeq" id="XP_055894954.1"/>
    </source>
</evidence>
<evidence type="ECO:0000256" key="5">
    <source>
        <dbReference type="ARBA" id="ARBA00022737"/>
    </source>
</evidence>
<feature type="transmembrane region" description="Helical" evidence="14">
    <location>
        <begin position="2920"/>
        <end position="2944"/>
    </location>
</feature>
<evidence type="ECO:0000256" key="8">
    <source>
        <dbReference type="ARBA" id="ARBA00022989"/>
    </source>
</evidence>
<dbReference type="PROSITE" id="PS50268">
    <property type="entry name" value="CADHERIN_2"/>
    <property type="match status" value="27"/>
</dbReference>
<dbReference type="RefSeq" id="XP_055894954.1">
    <property type="nucleotide sequence ID" value="XM_056038979.1"/>
</dbReference>
<dbReference type="RefSeq" id="XP_055894956.1">
    <property type="nucleotide sequence ID" value="XM_056038981.1"/>
</dbReference>
<feature type="domain" description="Cadherin" evidence="16">
    <location>
        <begin position="1407"/>
        <end position="1512"/>
    </location>
</feature>
<feature type="compositionally biased region" description="Pro residues" evidence="13">
    <location>
        <begin position="3365"/>
        <end position="3376"/>
    </location>
</feature>
<keyword evidence="9 14" id="KW-0472">Membrane</keyword>
<evidence type="ECO:0000313" key="20">
    <source>
        <dbReference type="RefSeq" id="XP_055894955.1"/>
    </source>
</evidence>
<comment type="subcellular location">
    <subcellularLocation>
        <location evidence="1">Membrane</location>
        <topology evidence="1">Single-pass membrane protein</topology>
    </subcellularLocation>
</comment>
<dbReference type="Gene3D" id="4.10.900.10">
    <property type="entry name" value="TCF3-CBD (Catenin binding domain)"/>
    <property type="match status" value="1"/>
</dbReference>
<feature type="compositionally biased region" description="Polar residues" evidence="13">
    <location>
        <begin position="3419"/>
        <end position="3433"/>
    </location>
</feature>
<dbReference type="GeneID" id="106056647"/>
<dbReference type="OMA" id="QPKDYTF"/>
<feature type="domain" description="Cadherin" evidence="16">
    <location>
        <begin position="1184"/>
        <end position="1292"/>
    </location>
</feature>
<feature type="domain" description="Cadherin" evidence="16">
    <location>
        <begin position="563"/>
        <end position="666"/>
    </location>
</feature>
<dbReference type="GO" id="GO:0007163">
    <property type="term" value="P:establishment or maintenance of cell polarity"/>
    <property type="evidence" value="ECO:0007669"/>
    <property type="project" value="UniProtKB-ARBA"/>
</dbReference>
<feature type="domain" description="Cadherin" evidence="16">
    <location>
        <begin position="2363"/>
        <end position="2467"/>
    </location>
</feature>
<keyword evidence="7" id="KW-0130">Cell adhesion</keyword>
<evidence type="ECO:0000256" key="7">
    <source>
        <dbReference type="ARBA" id="ARBA00022889"/>
    </source>
</evidence>
<feature type="domain" description="Cadherin" evidence="16">
    <location>
        <begin position="457"/>
        <end position="562"/>
    </location>
</feature>
<dbReference type="FunFam" id="2.60.40.60:FF:000020">
    <property type="entry name" value="Dachsous cadherin-related 1b"/>
    <property type="match status" value="13"/>
</dbReference>
<dbReference type="GO" id="GO:0016477">
    <property type="term" value="P:cell migration"/>
    <property type="evidence" value="ECO:0007669"/>
    <property type="project" value="TreeGrafter"/>
</dbReference>
<dbReference type="InterPro" id="IPR020894">
    <property type="entry name" value="Cadherin_CS"/>
</dbReference>
<feature type="domain" description="Cadherin" evidence="16">
    <location>
        <begin position="1080"/>
        <end position="1182"/>
    </location>
</feature>
<feature type="domain" description="Cadherin" evidence="16">
    <location>
        <begin position="2260"/>
        <end position="2362"/>
    </location>
</feature>
<dbReference type="GO" id="GO:0045296">
    <property type="term" value="F:cadherin binding"/>
    <property type="evidence" value="ECO:0007669"/>
    <property type="project" value="TreeGrafter"/>
</dbReference>
<evidence type="ECO:0000256" key="13">
    <source>
        <dbReference type="SAM" id="MobiDB-lite"/>
    </source>
</evidence>
<evidence type="ECO:0000256" key="12">
    <source>
        <dbReference type="PROSITE-ProRule" id="PRU00043"/>
    </source>
</evidence>
<feature type="domain" description="Cadherin" evidence="16">
    <location>
        <begin position="2149"/>
        <end position="2260"/>
    </location>
</feature>
<feature type="domain" description="Cadherin" evidence="16">
    <location>
        <begin position="1303"/>
        <end position="1398"/>
    </location>
</feature>
<evidence type="ECO:0000313" key="18">
    <source>
        <dbReference type="RefSeq" id="XP_055894953.1"/>
    </source>
</evidence>
<evidence type="ECO:0000256" key="4">
    <source>
        <dbReference type="ARBA" id="ARBA00022729"/>
    </source>
</evidence>
<evidence type="ECO:0000256" key="10">
    <source>
        <dbReference type="ARBA" id="ARBA00023157"/>
    </source>
</evidence>
<keyword evidence="5" id="KW-0677">Repeat</keyword>
<feature type="compositionally biased region" description="Basic residues" evidence="13">
    <location>
        <begin position="3343"/>
        <end position="3364"/>
    </location>
</feature>
<dbReference type="RefSeq" id="XP_055894955.1">
    <property type="nucleotide sequence ID" value="XM_056038980.1"/>
</dbReference>
<evidence type="ECO:0000256" key="9">
    <source>
        <dbReference type="ARBA" id="ARBA00023136"/>
    </source>
</evidence>
<dbReference type="Gene3D" id="2.60.40.60">
    <property type="entry name" value="Cadherins"/>
    <property type="match status" value="27"/>
</dbReference>
<feature type="domain" description="Cadherin" evidence="16">
    <location>
        <begin position="1726"/>
        <end position="1827"/>
    </location>
</feature>
<feature type="region of interest" description="Disordered" evidence="13">
    <location>
        <begin position="3330"/>
        <end position="3397"/>
    </location>
</feature>
<dbReference type="PRINTS" id="PR00205">
    <property type="entry name" value="CADHERIN"/>
</dbReference>
<dbReference type="FunFam" id="2.60.40.60:FF:000058">
    <property type="entry name" value="FAT atypical cadherin 3"/>
    <property type="match status" value="1"/>
</dbReference>
<feature type="compositionally biased region" description="Low complexity" evidence="13">
    <location>
        <begin position="3434"/>
        <end position="3443"/>
    </location>
</feature>
<dbReference type="PANTHER" id="PTHR24027">
    <property type="entry name" value="CADHERIN-23"/>
    <property type="match status" value="1"/>
</dbReference>
<dbReference type="GO" id="GO:0005509">
    <property type="term" value="F:calcium ion binding"/>
    <property type="evidence" value="ECO:0007669"/>
    <property type="project" value="UniProtKB-UniRule"/>
</dbReference>
<dbReference type="SMART" id="SM00112">
    <property type="entry name" value="CA"/>
    <property type="match status" value="27"/>
</dbReference>
<feature type="domain" description="Cadherin" evidence="16">
    <location>
        <begin position="2686"/>
        <end position="2791"/>
    </location>
</feature>
<feature type="compositionally biased region" description="Polar residues" evidence="13">
    <location>
        <begin position="3444"/>
        <end position="3460"/>
    </location>
</feature>
<feature type="domain" description="Cadherin" evidence="16">
    <location>
        <begin position="2469"/>
        <end position="2573"/>
    </location>
</feature>
<feature type="region of interest" description="Disordered" evidence="13">
    <location>
        <begin position="3419"/>
        <end position="3477"/>
    </location>
</feature>
<feature type="domain" description="Cadherin" evidence="16">
    <location>
        <begin position="1828"/>
        <end position="1932"/>
    </location>
</feature>
<feature type="compositionally biased region" description="Low complexity" evidence="13">
    <location>
        <begin position="3461"/>
        <end position="3470"/>
    </location>
</feature>
<feature type="signal peptide" evidence="15">
    <location>
        <begin position="1"/>
        <end position="33"/>
    </location>
</feature>
<dbReference type="GO" id="GO:0008013">
    <property type="term" value="F:beta-catenin binding"/>
    <property type="evidence" value="ECO:0007669"/>
    <property type="project" value="TreeGrafter"/>
</dbReference>
<dbReference type="CDD" id="cd11304">
    <property type="entry name" value="Cadherin_repeat"/>
    <property type="match status" value="27"/>
</dbReference>
<keyword evidence="17" id="KW-1185">Reference proteome</keyword>
<name>A0A9W3B699_BIOGL</name>
<dbReference type="OrthoDB" id="6252479at2759"/>
<dbReference type="PROSITE" id="PS00232">
    <property type="entry name" value="CADHERIN_1"/>
    <property type="match status" value="16"/>
</dbReference>
<feature type="domain" description="Cadherin" evidence="16">
    <location>
        <begin position="1933"/>
        <end position="2043"/>
    </location>
</feature>
<dbReference type="InterPro" id="IPR015919">
    <property type="entry name" value="Cadherin-like_sf"/>
</dbReference>
<keyword evidence="4 15" id="KW-0732">Signal</keyword>
<evidence type="ECO:0000313" key="17">
    <source>
        <dbReference type="Proteomes" id="UP001165740"/>
    </source>
</evidence>
<keyword evidence="11" id="KW-0325">Glycoprotein</keyword>
<feature type="domain" description="Cadherin" evidence="16">
    <location>
        <begin position="768"/>
        <end position="868"/>
    </location>
</feature>
<evidence type="ECO:0000256" key="11">
    <source>
        <dbReference type="ARBA" id="ARBA00023180"/>
    </source>
</evidence>
<feature type="domain" description="Cadherin" evidence="16">
    <location>
        <begin position="246"/>
        <end position="350"/>
    </location>
</feature>